<protein>
    <submittedName>
        <fullName evidence="1">Uncharacterized protein</fullName>
    </submittedName>
</protein>
<comment type="caution">
    <text evidence="1">The sequence shown here is derived from an EMBL/GenBank/DDBJ whole genome shotgun (WGS) entry which is preliminary data.</text>
</comment>
<dbReference type="EMBL" id="MU128970">
    <property type="protein sequence ID" value="KAF9513568.1"/>
    <property type="molecule type" value="Genomic_DNA"/>
</dbReference>
<accession>A0A9P6AX19</accession>
<sequence length="133" mass="14714">MPNEIAIYTVKLQCLSPQNLTVLTCGNPGSVAINADVVRQLAQAPNDLRHTFRTEGYDGVVRWSARWADLCDTVLRVYSFGLMAEPTRQQALLACERCLGLNIPVDVITTQAERVISTLDPYNDTRRSSSSSL</sequence>
<gene>
    <name evidence="1" type="ORF">BS47DRAFT_950369</name>
</gene>
<proteinExistence type="predicted"/>
<evidence type="ECO:0000313" key="2">
    <source>
        <dbReference type="Proteomes" id="UP000886523"/>
    </source>
</evidence>
<name>A0A9P6AX19_9AGAM</name>
<evidence type="ECO:0000313" key="1">
    <source>
        <dbReference type="EMBL" id="KAF9513568.1"/>
    </source>
</evidence>
<dbReference type="OrthoDB" id="3202998at2759"/>
<reference evidence="1" key="1">
    <citation type="journal article" date="2020" name="Nat. Commun.">
        <title>Large-scale genome sequencing of mycorrhizal fungi provides insights into the early evolution of symbiotic traits.</title>
        <authorList>
            <person name="Miyauchi S."/>
            <person name="Kiss E."/>
            <person name="Kuo A."/>
            <person name="Drula E."/>
            <person name="Kohler A."/>
            <person name="Sanchez-Garcia M."/>
            <person name="Morin E."/>
            <person name="Andreopoulos B."/>
            <person name="Barry K.W."/>
            <person name="Bonito G."/>
            <person name="Buee M."/>
            <person name="Carver A."/>
            <person name="Chen C."/>
            <person name="Cichocki N."/>
            <person name="Clum A."/>
            <person name="Culley D."/>
            <person name="Crous P.W."/>
            <person name="Fauchery L."/>
            <person name="Girlanda M."/>
            <person name="Hayes R.D."/>
            <person name="Keri Z."/>
            <person name="LaButti K."/>
            <person name="Lipzen A."/>
            <person name="Lombard V."/>
            <person name="Magnuson J."/>
            <person name="Maillard F."/>
            <person name="Murat C."/>
            <person name="Nolan M."/>
            <person name="Ohm R.A."/>
            <person name="Pangilinan J."/>
            <person name="Pereira M.F."/>
            <person name="Perotto S."/>
            <person name="Peter M."/>
            <person name="Pfister S."/>
            <person name="Riley R."/>
            <person name="Sitrit Y."/>
            <person name="Stielow J.B."/>
            <person name="Szollosi G."/>
            <person name="Zifcakova L."/>
            <person name="Stursova M."/>
            <person name="Spatafora J.W."/>
            <person name="Tedersoo L."/>
            <person name="Vaario L.M."/>
            <person name="Yamada A."/>
            <person name="Yan M."/>
            <person name="Wang P."/>
            <person name="Xu J."/>
            <person name="Bruns T."/>
            <person name="Baldrian P."/>
            <person name="Vilgalys R."/>
            <person name="Dunand C."/>
            <person name="Henrissat B."/>
            <person name="Grigoriev I.V."/>
            <person name="Hibbett D."/>
            <person name="Nagy L.G."/>
            <person name="Martin F.M."/>
        </authorList>
    </citation>
    <scope>NUCLEOTIDE SEQUENCE</scope>
    <source>
        <strain evidence="1">UP504</strain>
    </source>
</reference>
<keyword evidence="2" id="KW-1185">Reference proteome</keyword>
<organism evidence="1 2">
    <name type="scientific">Hydnum rufescens UP504</name>
    <dbReference type="NCBI Taxonomy" id="1448309"/>
    <lineage>
        <taxon>Eukaryota</taxon>
        <taxon>Fungi</taxon>
        <taxon>Dikarya</taxon>
        <taxon>Basidiomycota</taxon>
        <taxon>Agaricomycotina</taxon>
        <taxon>Agaricomycetes</taxon>
        <taxon>Cantharellales</taxon>
        <taxon>Hydnaceae</taxon>
        <taxon>Hydnum</taxon>
    </lineage>
</organism>
<dbReference type="AlphaFoldDB" id="A0A9P6AX19"/>
<dbReference type="Proteomes" id="UP000886523">
    <property type="component" value="Unassembled WGS sequence"/>
</dbReference>